<feature type="chain" id="PRO_5044952549" description="Carboxylic ester hydrolase" evidence="3">
    <location>
        <begin position="31"/>
        <end position="577"/>
    </location>
</feature>
<gene>
    <name evidence="5" type="ORF">JOC58_000356</name>
</gene>
<dbReference type="PROSITE" id="PS00122">
    <property type="entry name" value="CARBOXYLESTERASE_B_1"/>
    <property type="match status" value="1"/>
</dbReference>
<dbReference type="PANTHER" id="PTHR11559">
    <property type="entry name" value="CARBOXYLESTERASE"/>
    <property type="match status" value="1"/>
</dbReference>
<reference evidence="5 6" key="1">
    <citation type="submission" date="2023-07" db="EMBL/GenBank/DDBJ databases">
        <title>Genomic Encyclopedia of Type Strains, Phase IV (KMG-IV): sequencing the most valuable type-strain genomes for metagenomic binning, comparative biology and taxonomic classification.</title>
        <authorList>
            <person name="Goeker M."/>
        </authorList>
    </citation>
    <scope>NUCLEOTIDE SEQUENCE [LARGE SCALE GENOMIC DNA]</scope>
    <source>
        <strain evidence="5 6">DSM 22170</strain>
    </source>
</reference>
<keyword evidence="6" id="KW-1185">Reference proteome</keyword>
<evidence type="ECO:0000313" key="5">
    <source>
        <dbReference type="EMBL" id="MDR6242472.1"/>
    </source>
</evidence>
<comment type="caution">
    <text evidence="5">The sequence shown here is derived from an EMBL/GenBank/DDBJ whole genome shotgun (WGS) entry which is preliminary data.</text>
</comment>
<evidence type="ECO:0000256" key="1">
    <source>
        <dbReference type="ARBA" id="ARBA00005964"/>
    </source>
</evidence>
<dbReference type="InterPro" id="IPR002018">
    <property type="entry name" value="CarbesteraseB"/>
</dbReference>
<protein>
    <recommendedName>
        <fullName evidence="3">Carboxylic ester hydrolase</fullName>
        <ecNumber evidence="3">3.1.1.-</ecNumber>
    </recommendedName>
</protein>
<dbReference type="GO" id="GO:0016787">
    <property type="term" value="F:hydrolase activity"/>
    <property type="evidence" value="ECO:0007669"/>
    <property type="project" value="UniProtKB-KW"/>
</dbReference>
<proteinExistence type="inferred from homology"/>
<accession>A0ABU1IVS0</accession>
<dbReference type="SUPFAM" id="SSF53474">
    <property type="entry name" value="alpha/beta-Hydrolases"/>
    <property type="match status" value="1"/>
</dbReference>
<sequence length="577" mass="62377">MSTMNKRLIAAIMTMLLLLCTWGTNGLALAASSETGSEQMAYAYQASLVQPTSQAILSGTRAASANTWTWLGVPYAKPPVGELRWRAPQAPIATPEQTVEASKLPQVCTQLANGKVTGSEDCLYLNIYRPATADDSLPVLVFLHGGGNVTGSGGSFDASKLAEQTNAVIVTVNYRLGLLGWMRSPALQTGNAAEDSGNFALLDQIQALKWVQQHIASFGGNAANVTLGGQSAGARDVLALTISPLAKGLFVKAMPLSGGMTTSTPAQGEAYDREKLAEVLVKAGKVQTAEEGIRYLKETDPTELQQTLRSLDSAALVEAVGTVMIRISEFPHLFTDGTVLPKQGFDVVDRGQYNRVPMLIGSMQHEFNAFAAFDPTFTNSFMKNTWEPTLQKQFWQATAYGSELYSSFNADQVAAKYSKDSQSKNMYVYRFAWGLDGAGVKAPAKYVAATHGVDLDFLTGAFDKSAFAALFKDQFYTTANEKGRLALADRYRGYVANFLHGRSIQSGGLTPWSTWQQSGKLMKLDATSSTVKTSMIAGKPDVDALKKQIQASLTPQATAIVWDKVLNGRFFFDPQYK</sequence>
<dbReference type="InterPro" id="IPR019819">
    <property type="entry name" value="Carboxylesterase_B_CS"/>
</dbReference>
<dbReference type="Gene3D" id="3.40.50.1820">
    <property type="entry name" value="alpha/beta hydrolase"/>
    <property type="match status" value="1"/>
</dbReference>
<dbReference type="Proteomes" id="UP001185028">
    <property type="component" value="Unassembled WGS sequence"/>
</dbReference>
<organism evidence="5 6">
    <name type="scientific">Paenibacillus hunanensis</name>
    <dbReference type="NCBI Taxonomy" id="539262"/>
    <lineage>
        <taxon>Bacteria</taxon>
        <taxon>Bacillati</taxon>
        <taxon>Bacillota</taxon>
        <taxon>Bacilli</taxon>
        <taxon>Bacillales</taxon>
        <taxon>Paenibacillaceae</taxon>
        <taxon>Paenibacillus</taxon>
    </lineage>
</organism>
<dbReference type="PROSITE" id="PS00941">
    <property type="entry name" value="CARBOXYLESTERASE_B_2"/>
    <property type="match status" value="1"/>
</dbReference>
<dbReference type="InterPro" id="IPR029058">
    <property type="entry name" value="AB_hydrolase_fold"/>
</dbReference>
<keyword evidence="3" id="KW-0732">Signal</keyword>
<evidence type="ECO:0000259" key="4">
    <source>
        <dbReference type="Pfam" id="PF00135"/>
    </source>
</evidence>
<dbReference type="InterPro" id="IPR019826">
    <property type="entry name" value="Carboxylesterase_B_AS"/>
</dbReference>
<comment type="similarity">
    <text evidence="1 3">Belongs to the type-B carboxylesterase/lipase family.</text>
</comment>
<name>A0ABU1IVS0_9BACL</name>
<dbReference type="EC" id="3.1.1.-" evidence="3"/>
<feature type="signal peptide" evidence="3">
    <location>
        <begin position="1"/>
        <end position="30"/>
    </location>
</feature>
<feature type="domain" description="Carboxylesterase type B" evidence="4">
    <location>
        <begin position="52"/>
        <end position="418"/>
    </location>
</feature>
<dbReference type="Pfam" id="PF00135">
    <property type="entry name" value="COesterase"/>
    <property type="match status" value="1"/>
</dbReference>
<keyword evidence="2 3" id="KW-0378">Hydrolase</keyword>
<dbReference type="RefSeq" id="WP_188774927.1">
    <property type="nucleotide sequence ID" value="NZ_BMMB01000003.1"/>
</dbReference>
<evidence type="ECO:0000256" key="3">
    <source>
        <dbReference type="RuleBase" id="RU361235"/>
    </source>
</evidence>
<evidence type="ECO:0000256" key="2">
    <source>
        <dbReference type="ARBA" id="ARBA00022801"/>
    </source>
</evidence>
<evidence type="ECO:0000313" key="6">
    <source>
        <dbReference type="Proteomes" id="UP001185028"/>
    </source>
</evidence>
<dbReference type="InterPro" id="IPR050309">
    <property type="entry name" value="Type-B_Carboxylest/Lipase"/>
</dbReference>
<dbReference type="EMBL" id="JAVDQH010000001">
    <property type="protein sequence ID" value="MDR6242472.1"/>
    <property type="molecule type" value="Genomic_DNA"/>
</dbReference>